<dbReference type="Proteomes" id="UP000190774">
    <property type="component" value="Unassembled WGS sequence"/>
</dbReference>
<keyword evidence="2" id="KW-1185">Reference proteome</keyword>
<organism evidence="1 2">
    <name type="scientific">Prosthecobacter debontii</name>
    <dbReference type="NCBI Taxonomy" id="48467"/>
    <lineage>
        <taxon>Bacteria</taxon>
        <taxon>Pseudomonadati</taxon>
        <taxon>Verrucomicrobiota</taxon>
        <taxon>Verrucomicrobiia</taxon>
        <taxon>Verrucomicrobiales</taxon>
        <taxon>Verrucomicrobiaceae</taxon>
        <taxon>Prosthecobacter</taxon>
    </lineage>
</organism>
<dbReference type="AlphaFoldDB" id="A0A1T4X9S9"/>
<proteinExistence type="predicted"/>
<accession>A0A1T4X9S9</accession>
<protein>
    <submittedName>
        <fullName evidence="1">Uncharacterized protein</fullName>
    </submittedName>
</protein>
<dbReference type="RefSeq" id="WP_078812379.1">
    <property type="nucleotide sequence ID" value="NZ_FUYE01000003.1"/>
</dbReference>
<gene>
    <name evidence="1" type="ORF">SAMN02745166_01177</name>
</gene>
<reference evidence="2" key="1">
    <citation type="submission" date="2017-02" db="EMBL/GenBank/DDBJ databases">
        <authorList>
            <person name="Varghese N."/>
            <person name="Submissions S."/>
        </authorList>
    </citation>
    <scope>NUCLEOTIDE SEQUENCE [LARGE SCALE GENOMIC DNA]</scope>
    <source>
        <strain evidence="2">ATCC 700200</strain>
    </source>
</reference>
<dbReference type="STRING" id="48467.SAMN02745166_01177"/>
<evidence type="ECO:0000313" key="1">
    <source>
        <dbReference type="EMBL" id="SKA85651.1"/>
    </source>
</evidence>
<dbReference type="EMBL" id="FUYE01000003">
    <property type="protein sequence ID" value="SKA85651.1"/>
    <property type="molecule type" value="Genomic_DNA"/>
</dbReference>
<sequence length="147" mass="16843">MITNTDDFRNQLMRLDPYVDEFVLHVDQLVEQLAPEIADSVYPAIFEFFETAPDADCGAPGTLVHHVERYYPNYLPALKASVRRKPSYNGVLMINRILSSNLDAVVRNELMEILRVTVADQAVPDEIIEMVEGLIERRERIDREAPI</sequence>
<dbReference type="OrthoDB" id="197072at2"/>
<evidence type="ECO:0000313" key="2">
    <source>
        <dbReference type="Proteomes" id="UP000190774"/>
    </source>
</evidence>
<name>A0A1T4X9S9_9BACT</name>